<name>M7XUE8_9BACT</name>
<organism evidence="1 2">
    <name type="scientific">Mariniradius saccharolyticus AK6</name>
    <dbReference type="NCBI Taxonomy" id="1239962"/>
    <lineage>
        <taxon>Bacteria</taxon>
        <taxon>Pseudomonadati</taxon>
        <taxon>Bacteroidota</taxon>
        <taxon>Cytophagia</taxon>
        <taxon>Cytophagales</taxon>
        <taxon>Cyclobacteriaceae</taxon>
        <taxon>Mariniradius</taxon>
    </lineage>
</organism>
<evidence type="ECO:0000313" key="1">
    <source>
        <dbReference type="EMBL" id="EMS32122.1"/>
    </source>
</evidence>
<sequence>MRQNLTPENEKNLGPASTSDLVSGFICAAKEKPGAINQA</sequence>
<evidence type="ECO:0000313" key="2">
    <source>
        <dbReference type="Proteomes" id="UP000010953"/>
    </source>
</evidence>
<comment type="caution">
    <text evidence="1">The sequence shown here is derived from an EMBL/GenBank/DDBJ whole genome shotgun (WGS) entry which is preliminary data.</text>
</comment>
<keyword evidence="2" id="KW-1185">Reference proteome</keyword>
<dbReference type="EMBL" id="AMZY02000014">
    <property type="protein sequence ID" value="EMS32122.1"/>
    <property type="molecule type" value="Genomic_DNA"/>
</dbReference>
<dbReference type="AlphaFoldDB" id="M7XUE8"/>
<dbReference type="STRING" id="1239962.C943_01384"/>
<dbReference type="Proteomes" id="UP000010953">
    <property type="component" value="Unassembled WGS sequence"/>
</dbReference>
<accession>M7XUE8</accession>
<dbReference type="InParanoid" id="M7XUE8"/>
<reference evidence="1" key="1">
    <citation type="submission" date="2013-01" db="EMBL/GenBank/DDBJ databases">
        <title>Genome assembly of Mariniradius saccharolyticus AK6.</title>
        <authorList>
            <person name="Vaidya B."/>
            <person name="Khatri I."/>
            <person name="Tanuku N.R.S."/>
            <person name="Subramanian S."/>
            <person name="Pinnaka A."/>
        </authorList>
    </citation>
    <scope>NUCLEOTIDE SEQUENCE [LARGE SCALE GENOMIC DNA]</scope>
    <source>
        <strain evidence="1">AK6</strain>
    </source>
</reference>
<proteinExistence type="predicted"/>
<protein>
    <submittedName>
        <fullName evidence="1">Uncharacterized protein</fullName>
    </submittedName>
</protein>
<gene>
    <name evidence="1" type="ORF">C943_01384</name>
</gene>